<evidence type="ECO:0000256" key="1">
    <source>
        <dbReference type="SAM" id="MobiDB-lite"/>
    </source>
</evidence>
<dbReference type="EMBL" id="JACDUS010000016">
    <property type="protein sequence ID" value="MBA2883058.1"/>
    <property type="molecule type" value="Genomic_DNA"/>
</dbReference>
<protein>
    <recommendedName>
        <fullName evidence="2">NrS-1 polymerase-like HBD domain-containing protein</fullName>
    </recommendedName>
</protein>
<proteinExistence type="predicted"/>
<accession>A0A7W0CC86</accession>
<sequence length="797" mass="89647">MNWLKPIKKNIPDELKQYPQWVCWKAEKRGDKWTKVPYDPKTGRNAKADDPGTWGDFETAWKAYQSGEYTGVGFELAADDPFCGWDLDHCLEPGGAIESWATEIIGSLESYAEVSPSGTGLRSIVKAGLPPDGRKKGDVEVYQEGRFLTITGHLFQPFGGKAKPIEPRQNAVDALHAKIFGNGYKPGSNQKKASDPPQDDAEILEKAFASKNGDKIRALYNGDTAGYNSQSEADSALCYYLAFWLDRDPQRIDAVFRQSGLYRPKWDKKHKSDGRTYGQLTIDNAISDTSETYHQGRSDGGQSAGIDPNDPPDPLPLTRESVSAEPYPVDALGPIIGPAAKKIMDVVQAPDAVCVHSVLAAATLCVQPFANIKIDGRRFPILEYFISICSTGGRKSEADKTATAEIRQWEEEQLREYHRAYKAYSDAHEAYENQKKKITGNKKLTLDEQSQQLATLRKSEPERPFNPVRLTTDPTFEGLVKLFERSLPTLGLFADEGGLFSGGFSMTSEKQLYSAAGYSKFWDGARIDRIRAGSESFSLYDRRLTVHLMMQDQVAGDFFNNPVLQDQGLLSRFLVAFPAPTVGTRIYKEENLQESEEMKRFHSRVSELLSRDLPLKVDKKTGQVLNELEPADLELTTEAKRYWIEFYQAVEFNSGKDGTFENIPGFANKAPEHCLRIAGVLTLFDNPKARVIDLDHVEAATTLVEYYLNERIRVRGMAQPDQQLLRAQELLKWLKDKGLKRVCLPDVYQYGPNKLRTAQQARDTVNVLVNHYYLIHKEGKHKSEIDGKTARESWIIR</sequence>
<reference evidence="3 4" key="1">
    <citation type="submission" date="2020-07" db="EMBL/GenBank/DDBJ databases">
        <title>Genomic Encyclopedia of Type Strains, Phase IV (KMG-IV): sequencing the most valuable type-strain genomes for metagenomic binning, comparative biology and taxonomic classification.</title>
        <authorList>
            <person name="Goeker M."/>
        </authorList>
    </citation>
    <scope>NUCLEOTIDE SEQUENCE [LARGE SCALE GENOMIC DNA]</scope>
    <source>
        <strain evidence="3 4">DSM 17721</strain>
    </source>
</reference>
<name>A0A7W0CC86_9BACT</name>
<feature type="region of interest" description="Disordered" evidence="1">
    <location>
        <begin position="291"/>
        <end position="320"/>
    </location>
</feature>
<dbReference type="InterPro" id="IPR025048">
    <property type="entry name" value="DUF3987"/>
</dbReference>
<keyword evidence="4" id="KW-1185">Reference proteome</keyword>
<dbReference type="Pfam" id="PF22763">
    <property type="entry name" value="NrS1-1_pol-like_HBD"/>
    <property type="match status" value="1"/>
</dbReference>
<evidence type="ECO:0000313" key="3">
    <source>
        <dbReference type="EMBL" id="MBA2883058.1"/>
    </source>
</evidence>
<dbReference type="Proteomes" id="UP000525298">
    <property type="component" value="Unassembled WGS sequence"/>
</dbReference>
<dbReference type="AlphaFoldDB" id="A0A7W0CC86"/>
<dbReference type="RefSeq" id="WP_181552676.1">
    <property type="nucleotide sequence ID" value="NZ_JACDUS010000016.1"/>
</dbReference>
<dbReference type="Pfam" id="PF13148">
    <property type="entry name" value="DUF3987"/>
    <property type="match status" value="1"/>
</dbReference>
<dbReference type="InterPro" id="IPR054468">
    <property type="entry name" value="NrSPol-like_HBD"/>
</dbReference>
<gene>
    <name evidence="3" type="ORF">HNR65_003415</name>
</gene>
<evidence type="ECO:0000259" key="2">
    <source>
        <dbReference type="Pfam" id="PF22763"/>
    </source>
</evidence>
<evidence type="ECO:0000313" key="4">
    <source>
        <dbReference type="Proteomes" id="UP000525298"/>
    </source>
</evidence>
<comment type="caution">
    <text evidence="3">The sequence shown here is derived from an EMBL/GenBank/DDBJ whole genome shotgun (WGS) entry which is preliminary data.</text>
</comment>
<organism evidence="3 4">
    <name type="scientific">Desulfosalsimonas propionicica</name>
    <dbReference type="NCBI Taxonomy" id="332175"/>
    <lineage>
        <taxon>Bacteria</taxon>
        <taxon>Pseudomonadati</taxon>
        <taxon>Thermodesulfobacteriota</taxon>
        <taxon>Desulfobacteria</taxon>
        <taxon>Desulfobacterales</taxon>
        <taxon>Desulfosalsimonadaceae</taxon>
        <taxon>Desulfosalsimonas</taxon>
    </lineage>
</organism>
<feature type="domain" description="NrS-1 polymerase-like HBD" evidence="2">
    <location>
        <begin position="230"/>
        <end position="294"/>
    </location>
</feature>